<accession>Q7NBB9</accession>
<protein>
    <submittedName>
        <fullName evidence="1">dUTPase</fullName>
    </submittedName>
</protein>
<dbReference type="RefSeq" id="WP_011113606.1">
    <property type="nucleotide sequence ID" value="NC_004829.2"/>
</dbReference>
<dbReference type="OrthoDB" id="5506143at2"/>
<dbReference type="SUPFAM" id="SSF101386">
    <property type="entry name" value="all-alpha NTP pyrophosphatases"/>
    <property type="match status" value="1"/>
</dbReference>
<dbReference type="AlphaFoldDB" id="Q7NBB9"/>
<sequence length="176" mass="20982">MLLDLEKLIEKQAELDTIIFKKTKSSYKKNQKQRRLWLAVEIGNLAKQIEAYKFWKNGPKEDDHAILEACANVLHLSLSFLIQFKTEIDQDKKTELNFVFDVKQQKQKPSSLIASKRFLELYELCLSMEDWWSCQKFIDELLTLISLMRLNFNDLFKEYIRQSANILKRIDEDIWS</sequence>
<dbReference type="EMBL" id="AE015450">
    <property type="protein sequence ID" value="AAP56710.2"/>
    <property type="molecule type" value="Genomic_DNA"/>
</dbReference>
<dbReference type="PATRIC" id="fig|233150.7.peg.405"/>
<proteinExistence type="predicted"/>
<keyword evidence="2" id="KW-1185">Reference proteome</keyword>
<dbReference type="Gene3D" id="1.10.4010.10">
    <property type="entry name" value="Type II deoxyuridine triphosphatase"/>
    <property type="match status" value="1"/>
</dbReference>
<dbReference type="HOGENOM" id="CLU_1538388_0_0_14"/>
<name>Q7NBB9_MYCGA</name>
<dbReference type="InterPro" id="IPR014871">
    <property type="entry name" value="dUTPase/dCTP_pyrophosphatase"/>
</dbReference>
<dbReference type="CDD" id="cd11527">
    <property type="entry name" value="NTP-PPase_dUTPase"/>
    <property type="match status" value="1"/>
</dbReference>
<organism evidence="1 2">
    <name type="scientific">Mycoplasmoides gallisepticum (strain R(low / passage 15 / clone 2))</name>
    <name type="common">Mycoplasma gallisepticum</name>
    <dbReference type="NCBI Taxonomy" id="710127"/>
    <lineage>
        <taxon>Bacteria</taxon>
        <taxon>Bacillati</taxon>
        <taxon>Mycoplasmatota</taxon>
        <taxon>Mycoplasmoidales</taxon>
        <taxon>Mycoplasmoidaceae</taxon>
        <taxon>Mycoplasmoides</taxon>
    </lineage>
</organism>
<gene>
    <name evidence="1" type="ORF">MGA_1275</name>
</gene>
<dbReference type="PIRSF" id="PIRSF030140">
    <property type="entry name" value="UCP030140"/>
    <property type="match status" value="1"/>
</dbReference>
<dbReference type="GeneID" id="93510192"/>
<evidence type="ECO:0000313" key="2">
    <source>
        <dbReference type="Proteomes" id="UP000001418"/>
    </source>
</evidence>
<dbReference type="Proteomes" id="UP000001418">
    <property type="component" value="Chromosome"/>
</dbReference>
<dbReference type="KEGG" id="mga:MGA_1275"/>
<dbReference type="Pfam" id="PF08761">
    <property type="entry name" value="dUTPase_2"/>
    <property type="match status" value="1"/>
</dbReference>
<evidence type="ECO:0000313" key="1">
    <source>
        <dbReference type="EMBL" id="AAP56710.2"/>
    </source>
</evidence>
<reference evidence="1 2" key="1">
    <citation type="journal article" date="2003" name="Microbiology">
        <title>The complete genome sequence of the avian pathogen Mycoplasma gallisepticum strain R(low).</title>
        <authorList>
            <person name="Papazisi L."/>
            <person name="Gorton T.S."/>
            <person name="Kutish G."/>
            <person name="Markham P.F."/>
            <person name="Browning G.F."/>
            <person name="Nguyen D.K."/>
            <person name="Swartzell S."/>
            <person name="Madan A."/>
            <person name="Mahairas G."/>
            <person name="Geary S.J."/>
        </authorList>
    </citation>
    <scope>NUCLEOTIDE SEQUENCE [LARGE SCALE GENOMIC DNA]</scope>
    <source>
        <strain evidence="2">R(low / passage 15 / clone 2)</strain>
    </source>
</reference>
<dbReference type="InterPro" id="IPR016947">
    <property type="entry name" value="UCP030140"/>
</dbReference>